<organism evidence="2">
    <name type="scientific">marine metagenome</name>
    <dbReference type="NCBI Taxonomy" id="408172"/>
    <lineage>
        <taxon>unclassified sequences</taxon>
        <taxon>metagenomes</taxon>
        <taxon>ecological metagenomes</taxon>
    </lineage>
</organism>
<dbReference type="AlphaFoldDB" id="A0A381VL74"/>
<reference evidence="2" key="1">
    <citation type="submission" date="2018-05" db="EMBL/GenBank/DDBJ databases">
        <authorList>
            <person name="Lanie J.A."/>
            <person name="Ng W.-L."/>
            <person name="Kazmierczak K.M."/>
            <person name="Andrzejewski T.M."/>
            <person name="Davidsen T.M."/>
            <person name="Wayne K.J."/>
            <person name="Tettelin H."/>
            <person name="Glass J.I."/>
            <person name="Rusch D."/>
            <person name="Podicherti R."/>
            <person name="Tsui H.-C.T."/>
            <person name="Winkler M.E."/>
        </authorList>
    </citation>
    <scope>NUCLEOTIDE SEQUENCE</scope>
</reference>
<keyword evidence="1" id="KW-1133">Transmembrane helix</keyword>
<evidence type="ECO:0000256" key="1">
    <source>
        <dbReference type="SAM" id="Phobius"/>
    </source>
</evidence>
<gene>
    <name evidence="2" type="ORF">METZ01_LOCUS93067</name>
</gene>
<accession>A0A381VL74</accession>
<proteinExistence type="predicted"/>
<keyword evidence="1" id="KW-0472">Membrane</keyword>
<evidence type="ECO:0000313" key="2">
    <source>
        <dbReference type="EMBL" id="SVA40213.1"/>
    </source>
</evidence>
<dbReference type="EMBL" id="UINC01008948">
    <property type="protein sequence ID" value="SVA40213.1"/>
    <property type="molecule type" value="Genomic_DNA"/>
</dbReference>
<protein>
    <submittedName>
        <fullName evidence="2">Uncharacterized protein</fullName>
    </submittedName>
</protein>
<sequence length="40" mass="4760">MLQVQWRLVLFLLSQMLYVCVAFLFSGRDEIVKNPIKKEC</sequence>
<keyword evidence="1" id="KW-0812">Transmembrane</keyword>
<name>A0A381VL74_9ZZZZ</name>
<feature type="transmembrane region" description="Helical" evidence="1">
    <location>
        <begin position="6"/>
        <end position="25"/>
    </location>
</feature>